<proteinExistence type="inferred from homology"/>
<keyword evidence="10 17" id="KW-0378">Hydrolase</keyword>
<reference evidence="17 18" key="1">
    <citation type="submission" date="2018-08" db="EMBL/GenBank/DDBJ databases">
        <title>Paenibacillus sp. M4BSY-1, whole genome shotgun sequence.</title>
        <authorList>
            <person name="Tuo L."/>
        </authorList>
    </citation>
    <scope>NUCLEOTIDE SEQUENCE [LARGE SCALE GENOMIC DNA]</scope>
    <source>
        <strain evidence="17 18">M4BSY-1</strain>
    </source>
</reference>
<evidence type="ECO:0000256" key="5">
    <source>
        <dbReference type="ARBA" id="ARBA00011245"/>
    </source>
</evidence>
<comment type="catalytic activity">
    <reaction evidence="1">
        <text>a beta-lactam + H2O = a substituted beta-amino acid</text>
        <dbReference type="Rhea" id="RHEA:20401"/>
        <dbReference type="ChEBI" id="CHEBI:15377"/>
        <dbReference type="ChEBI" id="CHEBI:35627"/>
        <dbReference type="ChEBI" id="CHEBI:140347"/>
        <dbReference type="EC" id="3.5.2.6"/>
    </reaction>
</comment>
<keyword evidence="18" id="KW-1185">Reference proteome</keyword>
<sequence>MRISRDIYLIGSGKLGFDWTHPADCNVYAVDTGEGIALIDSGTGLSVDEMASHLEEHHISMADVTHILLTHLHADHSGGAAEIVRRTGAQVVLLDEAAPVLEEGDEAAIDLPRARLAGFYPPDYSWTPCKAAIRIQDGEQLTLGNYSFTAMHTPGHSRYDTCYYMETADGPAVLISGDTVMYGGKISMLSTHDFSISALAASIEQLAALEPEMLLPGHGQPALSRAAEHIHTAFRIFGTLGIPPTIG</sequence>
<comment type="similarity">
    <text evidence="4">Belongs to the metallo-beta-lactamase superfamily. Class-B beta-lactamase family.</text>
</comment>
<evidence type="ECO:0000256" key="3">
    <source>
        <dbReference type="ARBA" id="ARBA00004418"/>
    </source>
</evidence>
<dbReference type="PANTHER" id="PTHR42951">
    <property type="entry name" value="METALLO-BETA-LACTAMASE DOMAIN-CONTAINING"/>
    <property type="match status" value="1"/>
</dbReference>
<dbReference type="RefSeq" id="WP_116050322.1">
    <property type="nucleotide sequence ID" value="NZ_QUBQ01000010.1"/>
</dbReference>
<dbReference type="Pfam" id="PF00753">
    <property type="entry name" value="Lactamase_B"/>
    <property type="match status" value="1"/>
</dbReference>
<evidence type="ECO:0000256" key="4">
    <source>
        <dbReference type="ARBA" id="ARBA00005250"/>
    </source>
</evidence>
<keyword evidence="8" id="KW-0732">Signal</keyword>
<dbReference type="InterPro" id="IPR001279">
    <property type="entry name" value="Metallo-B-lactamas"/>
</dbReference>
<dbReference type="SMART" id="SM00849">
    <property type="entry name" value="Lactamase_B"/>
    <property type="match status" value="1"/>
</dbReference>
<dbReference type="EC" id="3.5.2.6" evidence="6"/>
<dbReference type="GO" id="GO:0017001">
    <property type="term" value="P:antibiotic catabolic process"/>
    <property type="evidence" value="ECO:0007669"/>
    <property type="project" value="InterPro"/>
</dbReference>
<dbReference type="GO" id="GO:0042597">
    <property type="term" value="C:periplasmic space"/>
    <property type="evidence" value="ECO:0007669"/>
    <property type="project" value="UniProtKB-SubCell"/>
</dbReference>
<dbReference type="AlphaFoldDB" id="A0A371P0P8"/>
<feature type="domain" description="Metallo-beta-lactamase" evidence="16">
    <location>
        <begin position="24"/>
        <end position="218"/>
    </location>
</feature>
<comment type="catalytic activity">
    <reaction evidence="15">
        <text>3',5'-cyclic UMP + H2O = UMP + H(+)</text>
        <dbReference type="Rhea" id="RHEA:70575"/>
        <dbReference type="ChEBI" id="CHEBI:15377"/>
        <dbReference type="ChEBI" id="CHEBI:15378"/>
        <dbReference type="ChEBI" id="CHEBI:57865"/>
        <dbReference type="ChEBI" id="CHEBI:184387"/>
    </reaction>
    <physiologicalReaction direction="left-to-right" evidence="15">
        <dbReference type="Rhea" id="RHEA:70576"/>
    </physiologicalReaction>
</comment>
<comment type="function">
    <text evidence="14">Counteracts the endogenous Pycsar antiviral defense system. Phosphodiesterase that enables metal-dependent hydrolysis of host cyclic nucleotide Pycsar defense signals such as cCMP and cUMP.</text>
</comment>
<keyword evidence="11" id="KW-0862">Zinc</keyword>
<comment type="catalytic activity">
    <reaction evidence="13">
        <text>3',5'-cyclic CMP + H2O = CMP + H(+)</text>
        <dbReference type="Rhea" id="RHEA:72675"/>
        <dbReference type="ChEBI" id="CHEBI:15377"/>
        <dbReference type="ChEBI" id="CHEBI:15378"/>
        <dbReference type="ChEBI" id="CHEBI:58003"/>
        <dbReference type="ChEBI" id="CHEBI:60377"/>
    </reaction>
    <physiologicalReaction direction="left-to-right" evidence="13">
        <dbReference type="Rhea" id="RHEA:72676"/>
    </physiologicalReaction>
</comment>
<accession>A0A371P0P8</accession>
<gene>
    <name evidence="17" type="ORF">DX130_26015</name>
</gene>
<dbReference type="GO" id="GO:0046677">
    <property type="term" value="P:response to antibiotic"/>
    <property type="evidence" value="ECO:0007669"/>
    <property type="project" value="UniProtKB-KW"/>
</dbReference>
<dbReference type="InterPro" id="IPR001018">
    <property type="entry name" value="Beta-lactamase_class-B_CS"/>
</dbReference>
<dbReference type="InterPro" id="IPR036866">
    <property type="entry name" value="RibonucZ/Hydroxyglut_hydro"/>
</dbReference>
<dbReference type="OrthoDB" id="9761531at2"/>
<comment type="subcellular location">
    <subcellularLocation>
        <location evidence="3">Periplasm</location>
    </subcellularLocation>
</comment>
<evidence type="ECO:0000256" key="1">
    <source>
        <dbReference type="ARBA" id="ARBA00001526"/>
    </source>
</evidence>
<name>A0A371P0P8_9BACL</name>
<dbReference type="Gene3D" id="3.60.15.10">
    <property type="entry name" value="Ribonuclease Z/Hydroxyacylglutathione hydrolase-like"/>
    <property type="match status" value="1"/>
</dbReference>
<evidence type="ECO:0000256" key="10">
    <source>
        <dbReference type="ARBA" id="ARBA00022801"/>
    </source>
</evidence>
<evidence type="ECO:0000313" key="18">
    <source>
        <dbReference type="Proteomes" id="UP000261905"/>
    </source>
</evidence>
<dbReference type="PANTHER" id="PTHR42951:SF4">
    <property type="entry name" value="ACYL-COENZYME A THIOESTERASE MBLAC2"/>
    <property type="match status" value="1"/>
</dbReference>
<evidence type="ECO:0000256" key="11">
    <source>
        <dbReference type="ARBA" id="ARBA00022833"/>
    </source>
</evidence>
<evidence type="ECO:0000259" key="16">
    <source>
        <dbReference type="SMART" id="SM00849"/>
    </source>
</evidence>
<evidence type="ECO:0000256" key="8">
    <source>
        <dbReference type="ARBA" id="ARBA00022729"/>
    </source>
</evidence>
<evidence type="ECO:0000256" key="6">
    <source>
        <dbReference type="ARBA" id="ARBA00012865"/>
    </source>
</evidence>
<organism evidence="17 18">
    <name type="scientific">Paenibacillus paeoniae</name>
    <dbReference type="NCBI Taxonomy" id="2292705"/>
    <lineage>
        <taxon>Bacteria</taxon>
        <taxon>Bacillati</taxon>
        <taxon>Bacillota</taxon>
        <taxon>Bacilli</taxon>
        <taxon>Bacillales</taxon>
        <taxon>Paenibacillaceae</taxon>
        <taxon>Paenibacillus</taxon>
    </lineage>
</organism>
<evidence type="ECO:0000256" key="7">
    <source>
        <dbReference type="ARBA" id="ARBA00022723"/>
    </source>
</evidence>
<comment type="caution">
    <text evidence="17">The sequence shown here is derived from an EMBL/GenBank/DDBJ whole genome shotgun (WGS) entry which is preliminary data.</text>
</comment>
<dbReference type="EMBL" id="QUBQ01000010">
    <property type="protein sequence ID" value="REK69188.1"/>
    <property type="molecule type" value="Genomic_DNA"/>
</dbReference>
<dbReference type="Proteomes" id="UP000261905">
    <property type="component" value="Unassembled WGS sequence"/>
</dbReference>
<comment type="cofactor">
    <cofactor evidence="2">
        <name>Zn(2+)</name>
        <dbReference type="ChEBI" id="CHEBI:29105"/>
    </cofactor>
</comment>
<evidence type="ECO:0000256" key="14">
    <source>
        <dbReference type="ARBA" id="ARBA00034301"/>
    </source>
</evidence>
<evidence type="ECO:0000256" key="15">
    <source>
        <dbReference type="ARBA" id="ARBA00048505"/>
    </source>
</evidence>
<protein>
    <recommendedName>
        <fullName evidence="6">beta-lactamase</fullName>
        <ecNumber evidence="6">3.5.2.6</ecNumber>
    </recommendedName>
</protein>
<keyword evidence="7" id="KW-0479">Metal-binding</keyword>
<keyword evidence="9" id="KW-0574">Periplasm</keyword>
<dbReference type="GO" id="GO:0008270">
    <property type="term" value="F:zinc ion binding"/>
    <property type="evidence" value="ECO:0007669"/>
    <property type="project" value="InterPro"/>
</dbReference>
<evidence type="ECO:0000313" key="17">
    <source>
        <dbReference type="EMBL" id="REK69188.1"/>
    </source>
</evidence>
<dbReference type="GO" id="GO:0008800">
    <property type="term" value="F:beta-lactamase activity"/>
    <property type="evidence" value="ECO:0007669"/>
    <property type="project" value="UniProtKB-EC"/>
</dbReference>
<comment type="subunit">
    <text evidence="5">Monomer.</text>
</comment>
<dbReference type="PROSITE" id="PS00743">
    <property type="entry name" value="BETA_LACTAMASE_B_1"/>
    <property type="match status" value="1"/>
</dbReference>
<evidence type="ECO:0000256" key="13">
    <source>
        <dbReference type="ARBA" id="ARBA00034221"/>
    </source>
</evidence>
<dbReference type="SUPFAM" id="SSF56281">
    <property type="entry name" value="Metallo-hydrolase/oxidoreductase"/>
    <property type="match status" value="1"/>
</dbReference>
<keyword evidence="12" id="KW-0046">Antibiotic resistance</keyword>
<evidence type="ECO:0000256" key="2">
    <source>
        <dbReference type="ARBA" id="ARBA00001947"/>
    </source>
</evidence>
<evidence type="ECO:0000256" key="9">
    <source>
        <dbReference type="ARBA" id="ARBA00022764"/>
    </source>
</evidence>
<evidence type="ECO:0000256" key="12">
    <source>
        <dbReference type="ARBA" id="ARBA00023251"/>
    </source>
</evidence>
<dbReference type="InterPro" id="IPR050855">
    <property type="entry name" value="NDM-1-like"/>
</dbReference>